<dbReference type="Pfam" id="PF13440">
    <property type="entry name" value="Polysacc_synt_3"/>
    <property type="match status" value="1"/>
</dbReference>
<evidence type="ECO:0000256" key="3">
    <source>
        <dbReference type="ARBA" id="ARBA00022692"/>
    </source>
</evidence>
<comment type="caution">
    <text evidence="7">The sequence shown here is derived from an EMBL/GenBank/DDBJ whole genome shotgun (WGS) entry which is preliminary data.</text>
</comment>
<name>A0A2H0TQQ4_9BACT</name>
<evidence type="ECO:0000256" key="1">
    <source>
        <dbReference type="ARBA" id="ARBA00004651"/>
    </source>
</evidence>
<feature type="transmembrane region" description="Helical" evidence="6">
    <location>
        <begin position="23"/>
        <end position="43"/>
    </location>
</feature>
<dbReference type="InterPro" id="IPR050833">
    <property type="entry name" value="Poly_Biosynth_Transport"/>
</dbReference>
<dbReference type="EMBL" id="PFCB01000018">
    <property type="protein sequence ID" value="PIR74513.1"/>
    <property type="molecule type" value="Genomic_DNA"/>
</dbReference>
<dbReference type="PANTHER" id="PTHR30250:SF11">
    <property type="entry name" value="O-ANTIGEN TRANSPORTER-RELATED"/>
    <property type="match status" value="1"/>
</dbReference>
<reference evidence="8" key="1">
    <citation type="submission" date="2017-09" db="EMBL/GenBank/DDBJ databases">
        <title>Depth-based differentiation of microbial function through sediment-hosted aquifers and enrichment of novel symbionts in the deep terrestrial subsurface.</title>
        <authorList>
            <person name="Probst A.J."/>
            <person name="Ladd B."/>
            <person name="Jarett J.K."/>
            <person name="Geller-Mcgrath D.E."/>
            <person name="Sieber C.M.K."/>
            <person name="Emerson J.B."/>
            <person name="Anantharaman K."/>
            <person name="Thomas B.C."/>
            <person name="Malmstrom R."/>
            <person name="Stieglmeier M."/>
            <person name="Klingl A."/>
            <person name="Woyke T."/>
            <person name="Ryan C.M."/>
            <person name="Banfield J.F."/>
        </authorList>
    </citation>
    <scope>NUCLEOTIDE SEQUENCE [LARGE SCALE GENOMIC DNA]</scope>
</reference>
<organism evidence="7 8">
    <name type="scientific">Candidatus Magasanikbacteria bacterium CG10_big_fil_rev_8_21_14_0_10_47_10</name>
    <dbReference type="NCBI Taxonomy" id="1974652"/>
    <lineage>
        <taxon>Bacteria</taxon>
        <taxon>Candidatus Magasanikiibacteriota</taxon>
    </lineage>
</organism>
<evidence type="ECO:0000313" key="7">
    <source>
        <dbReference type="EMBL" id="PIR74513.1"/>
    </source>
</evidence>
<feature type="transmembrane region" description="Helical" evidence="6">
    <location>
        <begin position="368"/>
        <end position="386"/>
    </location>
</feature>
<dbReference type="CDD" id="cd13128">
    <property type="entry name" value="MATE_Wzx_like"/>
    <property type="match status" value="1"/>
</dbReference>
<comment type="subcellular location">
    <subcellularLocation>
        <location evidence="1">Cell membrane</location>
        <topology evidence="1">Multi-pass membrane protein</topology>
    </subcellularLocation>
</comment>
<keyword evidence="4 6" id="KW-1133">Transmembrane helix</keyword>
<keyword evidence="2" id="KW-1003">Cell membrane</keyword>
<keyword evidence="5 6" id="KW-0472">Membrane</keyword>
<feature type="transmembrane region" description="Helical" evidence="6">
    <location>
        <begin position="305"/>
        <end position="327"/>
    </location>
</feature>
<feature type="transmembrane region" description="Helical" evidence="6">
    <location>
        <begin position="49"/>
        <end position="73"/>
    </location>
</feature>
<feature type="transmembrane region" description="Helical" evidence="6">
    <location>
        <begin position="264"/>
        <end position="284"/>
    </location>
</feature>
<sequence>MVYYAGTHMSTTRKIAHNTAIQIGGKAISTLLGLAAIGMMTRYLGTEQFGWYVAAISFLQFIGIIIDFGLIPVTAQMMSEPAFDKKILFQNLLGFRFISAIIFLGIAPLLILLFPYPIEVKMAVAIMTISFLGIAMNQVFTGFYQYTLKMHIQALGEVLGRAVLVGGLWLLIAQRASFLSVMMLVTISTLVYTAYMWFASARFEKSQFRFDWPVYKAIFHKSWPIAISIIFNVIYLKGDIILLSLFRDLSEVGIYGAAYRVIDILTQTAMLLMGLMLPLLTYAWSRSNTALFKKRYQQSFDAMMMFGIPVTVGTAVLAKPIMSFVAGPDFASAAPALAILALAVGAVYFGGVYGHLAVAINKQKSTMWIYISGALLTLVGYLIFIPRFGMLGAAWMSVFSEVYAGVLLTLVVRRHLQSHLSLLTFSKICISAMVMGLLLTILPPWPVLLTVCIGAGVYAALLLITGAISKQTLRDVLARSE</sequence>
<evidence type="ECO:0000256" key="4">
    <source>
        <dbReference type="ARBA" id="ARBA00022989"/>
    </source>
</evidence>
<feature type="transmembrane region" description="Helical" evidence="6">
    <location>
        <begin position="448"/>
        <end position="469"/>
    </location>
</feature>
<dbReference type="AlphaFoldDB" id="A0A2H0TQQ4"/>
<evidence type="ECO:0000256" key="2">
    <source>
        <dbReference type="ARBA" id="ARBA00022475"/>
    </source>
</evidence>
<feature type="transmembrane region" description="Helical" evidence="6">
    <location>
        <begin position="424"/>
        <end position="442"/>
    </location>
</feature>
<evidence type="ECO:0000256" key="6">
    <source>
        <dbReference type="SAM" id="Phobius"/>
    </source>
</evidence>
<feature type="transmembrane region" description="Helical" evidence="6">
    <location>
        <begin position="178"/>
        <end position="201"/>
    </location>
</feature>
<feature type="transmembrane region" description="Helical" evidence="6">
    <location>
        <begin position="222"/>
        <end position="244"/>
    </location>
</feature>
<protein>
    <submittedName>
        <fullName evidence="7">Uncharacterized protein</fullName>
    </submittedName>
</protein>
<feature type="transmembrane region" description="Helical" evidence="6">
    <location>
        <begin position="122"/>
        <end position="140"/>
    </location>
</feature>
<feature type="transmembrane region" description="Helical" evidence="6">
    <location>
        <begin position="333"/>
        <end position="356"/>
    </location>
</feature>
<gene>
    <name evidence="7" type="ORF">COU35_01975</name>
</gene>
<keyword evidence="3 6" id="KW-0812">Transmembrane</keyword>
<dbReference type="PANTHER" id="PTHR30250">
    <property type="entry name" value="PST FAMILY PREDICTED COLANIC ACID TRANSPORTER"/>
    <property type="match status" value="1"/>
</dbReference>
<evidence type="ECO:0000256" key="5">
    <source>
        <dbReference type="ARBA" id="ARBA00023136"/>
    </source>
</evidence>
<proteinExistence type="predicted"/>
<feature type="transmembrane region" description="Helical" evidence="6">
    <location>
        <begin position="152"/>
        <end position="172"/>
    </location>
</feature>
<dbReference type="Proteomes" id="UP000230154">
    <property type="component" value="Unassembled WGS sequence"/>
</dbReference>
<feature type="transmembrane region" description="Helical" evidence="6">
    <location>
        <begin position="392"/>
        <end position="412"/>
    </location>
</feature>
<dbReference type="GO" id="GO:0005886">
    <property type="term" value="C:plasma membrane"/>
    <property type="evidence" value="ECO:0007669"/>
    <property type="project" value="UniProtKB-SubCell"/>
</dbReference>
<evidence type="ECO:0000313" key="8">
    <source>
        <dbReference type="Proteomes" id="UP000230154"/>
    </source>
</evidence>
<feature type="transmembrane region" description="Helical" evidence="6">
    <location>
        <begin position="93"/>
        <end position="116"/>
    </location>
</feature>
<accession>A0A2H0TQQ4</accession>